<accession>X6MM26</accession>
<keyword evidence="4" id="KW-1185">Reference proteome</keyword>
<evidence type="ECO:0000256" key="1">
    <source>
        <dbReference type="SAM" id="MobiDB-lite"/>
    </source>
</evidence>
<dbReference type="EMBL" id="ASPP01019839">
    <property type="protein sequence ID" value="ETO14711.1"/>
    <property type="molecule type" value="Genomic_DNA"/>
</dbReference>
<feature type="compositionally biased region" description="Basic and acidic residues" evidence="1">
    <location>
        <begin position="199"/>
        <end position="209"/>
    </location>
</feature>
<feature type="domain" description="C2 tensin-type" evidence="2">
    <location>
        <begin position="1"/>
        <end position="128"/>
    </location>
</feature>
<name>X6MM26_RETFI</name>
<dbReference type="PROSITE" id="PS51182">
    <property type="entry name" value="C2_TENSIN"/>
    <property type="match status" value="1"/>
</dbReference>
<protein>
    <recommendedName>
        <fullName evidence="2">C2 tensin-type domain-containing protein</fullName>
    </recommendedName>
</protein>
<dbReference type="SUPFAM" id="SSF49562">
    <property type="entry name" value="C2 domain (Calcium/lipid-binding domain, CaLB)"/>
    <property type="match status" value="1"/>
</dbReference>
<evidence type="ECO:0000259" key="2">
    <source>
        <dbReference type="PROSITE" id="PS51182"/>
    </source>
</evidence>
<comment type="caution">
    <text evidence="3">The sequence shown here is derived from an EMBL/GenBank/DDBJ whole genome shotgun (WGS) entry which is preliminary data.</text>
</comment>
<feature type="non-terminal residue" evidence="3">
    <location>
        <position position="1"/>
    </location>
</feature>
<reference evidence="3 4" key="1">
    <citation type="journal article" date="2013" name="Curr. Biol.">
        <title>The Genome of the Foraminiferan Reticulomyxa filosa.</title>
        <authorList>
            <person name="Glockner G."/>
            <person name="Hulsmann N."/>
            <person name="Schleicher M."/>
            <person name="Noegel A.A."/>
            <person name="Eichinger L."/>
            <person name="Gallinger C."/>
            <person name="Pawlowski J."/>
            <person name="Sierra R."/>
            <person name="Euteneuer U."/>
            <person name="Pillet L."/>
            <person name="Moustafa A."/>
            <person name="Platzer M."/>
            <person name="Groth M."/>
            <person name="Szafranski K."/>
            <person name="Schliwa M."/>
        </authorList>
    </citation>
    <scope>NUCLEOTIDE SEQUENCE [LARGE SCALE GENOMIC DNA]</scope>
</reference>
<organism evidence="3 4">
    <name type="scientific">Reticulomyxa filosa</name>
    <dbReference type="NCBI Taxonomy" id="46433"/>
    <lineage>
        <taxon>Eukaryota</taxon>
        <taxon>Sar</taxon>
        <taxon>Rhizaria</taxon>
        <taxon>Retaria</taxon>
        <taxon>Foraminifera</taxon>
        <taxon>Monothalamids</taxon>
        <taxon>Reticulomyxidae</taxon>
        <taxon>Reticulomyxa</taxon>
    </lineage>
</organism>
<sequence length="237" mass="27174">KKKKKNNHTCKNVISVRTDPYFLIVDTKGNVLYDYSRDNAIKSTSANQEDIKFYDLEILLSGSFKIVFYDKDVVSSDDIMCWCWLHASVCATEKYIRLTKEEIDGAVKDKKNRKFDDRFALEFLFDTPVDEEKEKSHYEKHSDPGLWKEISASMAKNPSMLFSVSANQKKVEILRQRKRASGIVAGPPSNKPLPSKTETNPEKDEKKETLSSYPDLPSTLKEENVAVSQEHRKVTLV</sequence>
<feature type="compositionally biased region" description="Basic and acidic residues" evidence="1">
    <location>
        <begin position="220"/>
        <end position="237"/>
    </location>
</feature>
<proteinExistence type="predicted"/>
<gene>
    <name evidence="3" type="ORF">RFI_22657</name>
</gene>
<dbReference type="InterPro" id="IPR014020">
    <property type="entry name" value="Tensin_C2-dom"/>
</dbReference>
<evidence type="ECO:0000313" key="4">
    <source>
        <dbReference type="Proteomes" id="UP000023152"/>
    </source>
</evidence>
<dbReference type="SMART" id="SM01326">
    <property type="entry name" value="PTEN_C2"/>
    <property type="match status" value="1"/>
</dbReference>
<dbReference type="Pfam" id="PF10409">
    <property type="entry name" value="PTEN_C2"/>
    <property type="match status" value="1"/>
</dbReference>
<dbReference type="AlphaFoldDB" id="X6MM26"/>
<evidence type="ECO:0000313" key="3">
    <source>
        <dbReference type="EMBL" id="ETO14711.1"/>
    </source>
</evidence>
<dbReference type="Proteomes" id="UP000023152">
    <property type="component" value="Unassembled WGS sequence"/>
</dbReference>
<dbReference type="InterPro" id="IPR035892">
    <property type="entry name" value="C2_domain_sf"/>
</dbReference>
<feature type="region of interest" description="Disordered" evidence="1">
    <location>
        <begin position="178"/>
        <end position="237"/>
    </location>
</feature>
<dbReference type="Gene3D" id="2.60.40.1110">
    <property type="match status" value="1"/>
</dbReference>